<dbReference type="EMBL" id="PDFK01000010">
    <property type="protein sequence ID" value="PKU50029.1"/>
    <property type="molecule type" value="Genomic_DNA"/>
</dbReference>
<organism evidence="1 2">
    <name type="scientific">Lysinibacillus fusiformis</name>
    <dbReference type="NCBI Taxonomy" id="28031"/>
    <lineage>
        <taxon>Bacteria</taxon>
        <taxon>Bacillati</taxon>
        <taxon>Bacillota</taxon>
        <taxon>Bacilli</taxon>
        <taxon>Bacillales</taxon>
        <taxon>Bacillaceae</taxon>
        <taxon>Lysinibacillus</taxon>
    </lineage>
</organism>
<dbReference type="Proteomes" id="UP000234956">
    <property type="component" value="Unassembled WGS sequence"/>
</dbReference>
<comment type="caution">
    <text evidence="1">The sequence shown here is derived from an EMBL/GenBank/DDBJ whole genome shotgun (WGS) entry which is preliminary data.</text>
</comment>
<dbReference type="AlphaFoldDB" id="A0A2I0UVE2"/>
<gene>
    <name evidence="1" type="ORF">CRI88_20815</name>
</gene>
<reference evidence="1 2" key="1">
    <citation type="submission" date="2017-10" db="EMBL/GenBank/DDBJ databases">
        <title>Draft genome of Lysinibacillus fusiformis strain Juneja, a laboratory-derived pathogen of Drosophila melanogaster.</title>
        <authorList>
            <person name="Smith B.R."/>
            <person name="Unckless R.L."/>
        </authorList>
    </citation>
    <scope>NUCLEOTIDE SEQUENCE [LARGE SCALE GENOMIC DNA]</scope>
    <source>
        <strain evidence="1 2">Juneja</strain>
    </source>
</reference>
<protein>
    <submittedName>
        <fullName evidence="1">Uncharacterized protein</fullName>
    </submittedName>
</protein>
<evidence type="ECO:0000313" key="1">
    <source>
        <dbReference type="EMBL" id="PKU50029.1"/>
    </source>
</evidence>
<name>A0A2I0UVE2_9BACI</name>
<proteinExistence type="predicted"/>
<evidence type="ECO:0000313" key="2">
    <source>
        <dbReference type="Proteomes" id="UP000234956"/>
    </source>
</evidence>
<sequence>MAFSYFMYSSIFLYHYMLNMDSFALNFLHMDIFAERQTVSIPVILLELSCTAFTTFASAQELISSKNPTETVLFYFCTLLQ</sequence>
<accession>A0A2I0UVE2</accession>